<dbReference type="InterPro" id="IPR029069">
    <property type="entry name" value="HotDog_dom_sf"/>
</dbReference>
<dbReference type="PANTHER" id="PTHR11066">
    <property type="entry name" value="ACYL-COA THIOESTERASE"/>
    <property type="match status" value="1"/>
</dbReference>
<evidence type="ECO:0000313" key="11">
    <source>
        <dbReference type="EMBL" id="TMM45446.1"/>
    </source>
</evidence>
<dbReference type="RefSeq" id="WP_138622438.1">
    <property type="nucleotide sequence ID" value="NZ_SZVP01000006.1"/>
</dbReference>
<evidence type="ECO:0000313" key="12">
    <source>
        <dbReference type="Proteomes" id="UP000307702"/>
    </source>
</evidence>
<dbReference type="Pfam" id="PF02551">
    <property type="entry name" value="Acyl_CoA_thio"/>
    <property type="match status" value="1"/>
</dbReference>
<keyword evidence="4" id="KW-0443">Lipid metabolism</keyword>
<name>A0A8H2JPN9_9GAMM</name>
<comment type="similarity">
    <text evidence="1">Belongs to the C/M/P thioester hydrolase family.</text>
</comment>
<dbReference type="FunFam" id="2.40.160.210:FF:000001">
    <property type="entry name" value="Acyl-CoA thioesterase II"/>
    <property type="match status" value="1"/>
</dbReference>
<dbReference type="AlphaFoldDB" id="A0A8H2JPN9"/>
<comment type="subunit">
    <text evidence="2">Homotetramer.</text>
</comment>
<evidence type="ECO:0000256" key="6">
    <source>
        <dbReference type="ARBA" id="ARBA00050943"/>
    </source>
</evidence>
<feature type="domain" description="Acyl-CoA thioesterase 2 C-terminal" evidence="9">
    <location>
        <begin position="150"/>
        <end position="281"/>
    </location>
</feature>
<sequence>MTRVLDELSALLTLEVIEQGIYRGQSQDLGFNSLFGGQVMGQALSAAQETIVANRFVHSLHSYFLRPGDASLPVVYEVENIRDGSSFSTRRVQAVQNGKAIFYMTASFQHTETGFDHQDIMPDVTPPEELPSFMDFIRDNQQYIPEPIREKFLAEKPIDMRPVQQYNWLQPTATDSASQMWIKANGDLPDDLGIHTYMLAYTSDLNFLPTALLPHGASHWHPNFQIATIDHAMWFHRPFRFDDWLLYCMDSPSASNGRGLVRGQIYNRQGQLVASTMQEGVIRQR</sequence>
<dbReference type="GO" id="GO:0006637">
    <property type="term" value="P:acyl-CoA metabolic process"/>
    <property type="evidence" value="ECO:0007669"/>
    <property type="project" value="InterPro"/>
</dbReference>
<dbReference type="SUPFAM" id="SSF54637">
    <property type="entry name" value="Thioesterase/thiol ester dehydrase-isomerase"/>
    <property type="match status" value="2"/>
</dbReference>
<dbReference type="OrthoDB" id="9781019at2"/>
<keyword evidence="12" id="KW-1185">Reference proteome</keyword>
<evidence type="ECO:0000256" key="3">
    <source>
        <dbReference type="ARBA" id="ARBA00022801"/>
    </source>
</evidence>
<evidence type="ECO:0000256" key="8">
    <source>
        <dbReference type="ARBA" id="ARBA00079653"/>
    </source>
</evidence>
<dbReference type="PANTHER" id="PTHR11066:SF34">
    <property type="entry name" value="ACYL-COENZYME A THIOESTERASE 8"/>
    <property type="match status" value="1"/>
</dbReference>
<dbReference type="InterPro" id="IPR025652">
    <property type="entry name" value="TesB_C"/>
</dbReference>
<dbReference type="Proteomes" id="UP000307702">
    <property type="component" value="Unassembled WGS sequence"/>
</dbReference>
<dbReference type="EC" id="3.1.2.20" evidence="5"/>
<evidence type="ECO:0000256" key="4">
    <source>
        <dbReference type="ARBA" id="ARBA00023098"/>
    </source>
</evidence>
<dbReference type="InterPro" id="IPR049449">
    <property type="entry name" value="TesB_ACOT8-like_N"/>
</dbReference>
<organism evidence="11 12">
    <name type="scientific">Colwellia ponticola</name>
    <dbReference type="NCBI Taxonomy" id="2304625"/>
    <lineage>
        <taxon>Bacteria</taxon>
        <taxon>Pseudomonadati</taxon>
        <taxon>Pseudomonadota</taxon>
        <taxon>Gammaproteobacteria</taxon>
        <taxon>Alteromonadales</taxon>
        <taxon>Colwelliaceae</taxon>
        <taxon>Colwellia</taxon>
    </lineage>
</organism>
<comment type="caution">
    <text evidence="11">The sequence shown here is derived from an EMBL/GenBank/DDBJ whole genome shotgun (WGS) entry which is preliminary data.</text>
</comment>
<dbReference type="Gene3D" id="2.40.160.210">
    <property type="entry name" value="Acyl-CoA thioesterase, double hotdog domain"/>
    <property type="match status" value="1"/>
</dbReference>
<evidence type="ECO:0000259" key="9">
    <source>
        <dbReference type="Pfam" id="PF02551"/>
    </source>
</evidence>
<dbReference type="GO" id="GO:0009062">
    <property type="term" value="P:fatty acid catabolic process"/>
    <property type="evidence" value="ECO:0007669"/>
    <property type="project" value="TreeGrafter"/>
</dbReference>
<dbReference type="InterPro" id="IPR042171">
    <property type="entry name" value="Acyl-CoA_hotdog"/>
</dbReference>
<proteinExistence type="inferred from homology"/>
<dbReference type="NCBIfam" id="TIGR00189">
    <property type="entry name" value="tesB"/>
    <property type="match status" value="1"/>
</dbReference>
<dbReference type="EMBL" id="SZVP01000006">
    <property type="protein sequence ID" value="TMM45446.1"/>
    <property type="molecule type" value="Genomic_DNA"/>
</dbReference>
<gene>
    <name evidence="11" type="primary">tesB</name>
    <name evidence="11" type="ORF">FCS21_08645</name>
</gene>
<accession>A0A8H2JPN9</accession>
<evidence type="ECO:0000256" key="2">
    <source>
        <dbReference type="ARBA" id="ARBA00011881"/>
    </source>
</evidence>
<keyword evidence="3" id="KW-0378">Hydrolase</keyword>
<comment type="catalytic activity">
    <reaction evidence="6">
        <text>a fatty acyl-CoA + H2O = a fatty acid + CoA + H(+)</text>
        <dbReference type="Rhea" id="RHEA:16781"/>
        <dbReference type="ChEBI" id="CHEBI:15377"/>
        <dbReference type="ChEBI" id="CHEBI:15378"/>
        <dbReference type="ChEBI" id="CHEBI:28868"/>
        <dbReference type="ChEBI" id="CHEBI:57287"/>
        <dbReference type="ChEBI" id="CHEBI:77636"/>
        <dbReference type="EC" id="3.1.2.20"/>
    </reaction>
    <physiologicalReaction direction="left-to-right" evidence="6">
        <dbReference type="Rhea" id="RHEA:16782"/>
    </physiologicalReaction>
</comment>
<feature type="domain" description="Acyl-CoA thioesterase-like N-terminal HotDog" evidence="10">
    <location>
        <begin position="33"/>
        <end position="109"/>
    </location>
</feature>
<dbReference type="InterPro" id="IPR003703">
    <property type="entry name" value="Acyl_CoA_thio"/>
</dbReference>
<evidence type="ECO:0000259" key="10">
    <source>
        <dbReference type="Pfam" id="PF13622"/>
    </source>
</evidence>
<dbReference type="Pfam" id="PF13622">
    <property type="entry name" value="4HBT_3"/>
    <property type="match status" value="1"/>
</dbReference>
<evidence type="ECO:0000256" key="7">
    <source>
        <dbReference type="ARBA" id="ARBA00071120"/>
    </source>
</evidence>
<dbReference type="GO" id="GO:0047617">
    <property type="term" value="F:fatty acyl-CoA hydrolase activity"/>
    <property type="evidence" value="ECO:0007669"/>
    <property type="project" value="UniProtKB-EC"/>
</dbReference>
<reference evidence="11 12" key="1">
    <citation type="submission" date="2019-05" db="EMBL/GenBank/DDBJ databases">
        <title>Colwellia ponticola sp. nov., isolated from seawater.</title>
        <authorList>
            <person name="Yoon J.-H."/>
        </authorList>
    </citation>
    <scope>NUCLEOTIDE SEQUENCE [LARGE SCALE GENOMIC DNA]</scope>
    <source>
        <strain evidence="11 12">OISW-25</strain>
    </source>
</reference>
<evidence type="ECO:0000256" key="1">
    <source>
        <dbReference type="ARBA" id="ARBA00006538"/>
    </source>
</evidence>
<dbReference type="GO" id="GO:0005829">
    <property type="term" value="C:cytosol"/>
    <property type="evidence" value="ECO:0007669"/>
    <property type="project" value="TreeGrafter"/>
</dbReference>
<dbReference type="CDD" id="cd03445">
    <property type="entry name" value="Thioesterase_II_repeat2"/>
    <property type="match status" value="1"/>
</dbReference>
<evidence type="ECO:0000256" key="5">
    <source>
        <dbReference type="ARBA" id="ARBA00038894"/>
    </source>
</evidence>
<protein>
    <recommendedName>
        <fullName evidence="7">Acyl-CoA thioesterase 2</fullName>
        <ecNumber evidence="5">3.1.2.20</ecNumber>
    </recommendedName>
    <alternativeName>
        <fullName evidence="8">Thioesterase II</fullName>
    </alternativeName>
</protein>
<dbReference type="CDD" id="cd03444">
    <property type="entry name" value="Thioesterase_II_repeat1"/>
    <property type="match status" value="1"/>
</dbReference>